<dbReference type="Proteomes" id="UP001148786">
    <property type="component" value="Unassembled WGS sequence"/>
</dbReference>
<gene>
    <name evidence="1" type="ORF">NLJ89_g4898</name>
</gene>
<evidence type="ECO:0000313" key="2">
    <source>
        <dbReference type="Proteomes" id="UP001148786"/>
    </source>
</evidence>
<accession>A0A9W8K271</accession>
<proteinExistence type="predicted"/>
<comment type="caution">
    <text evidence="1">The sequence shown here is derived from an EMBL/GenBank/DDBJ whole genome shotgun (WGS) entry which is preliminary data.</text>
</comment>
<keyword evidence="2" id="KW-1185">Reference proteome</keyword>
<organism evidence="1 2">
    <name type="scientific">Agrocybe chaxingu</name>
    <dbReference type="NCBI Taxonomy" id="84603"/>
    <lineage>
        <taxon>Eukaryota</taxon>
        <taxon>Fungi</taxon>
        <taxon>Dikarya</taxon>
        <taxon>Basidiomycota</taxon>
        <taxon>Agaricomycotina</taxon>
        <taxon>Agaricomycetes</taxon>
        <taxon>Agaricomycetidae</taxon>
        <taxon>Agaricales</taxon>
        <taxon>Agaricineae</taxon>
        <taxon>Strophariaceae</taxon>
        <taxon>Agrocybe</taxon>
    </lineage>
</organism>
<dbReference type="OrthoDB" id="3022607at2759"/>
<protein>
    <submittedName>
        <fullName evidence="1">Uncharacterized protein</fullName>
    </submittedName>
</protein>
<reference evidence="1" key="1">
    <citation type="submission" date="2022-07" db="EMBL/GenBank/DDBJ databases">
        <title>Genome Sequence of Agrocybe chaxingu.</title>
        <authorList>
            <person name="Buettner E."/>
        </authorList>
    </citation>
    <scope>NUCLEOTIDE SEQUENCE</scope>
    <source>
        <strain evidence="1">MP-N11</strain>
    </source>
</reference>
<dbReference type="EMBL" id="JANKHO010000428">
    <property type="protein sequence ID" value="KAJ3510039.1"/>
    <property type="molecule type" value="Genomic_DNA"/>
</dbReference>
<sequence>MADSTTRLDSFSFLETHPKWLRALHLKTFNLDFNRLPTFYNLRKLSVIDVKYRPPTLGHWLNLLRVMPHLVDLAIMNSISPSAPSTDVGQRVPLPNLNVLSLMGQVGGQGGIDTFLSYIDTSQGCNLYFAGRFKNMTAAFNDAGLVAWFERWNDEDYKNRALHARFSMGQLVMYNQSGQKPRPGLWFNIYFVNYFSVGADNSRYVQYIRQAAASLVSALTPVISRTERLSLSWTRTSSYPDVAYLYQDFLPSFLPLFRSLQMLHIAVKDREPRPYSPEYLSEILGPFMVQNAIRWAGE</sequence>
<name>A0A9W8K271_9AGAR</name>
<evidence type="ECO:0000313" key="1">
    <source>
        <dbReference type="EMBL" id="KAJ3510039.1"/>
    </source>
</evidence>
<dbReference type="AlphaFoldDB" id="A0A9W8K271"/>